<organism evidence="7 8">
    <name type="scientific">Lentzea pudingi</name>
    <dbReference type="NCBI Taxonomy" id="1789439"/>
    <lineage>
        <taxon>Bacteria</taxon>
        <taxon>Bacillati</taxon>
        <taxon>Actinomycetota</taxon>
        <taxon>Actinomycetes</taxon>
        <taxon>Pseudonocardiales</taxon>
        <taxon>Pseudonocardiaceae</taxon>
        <taxon>Lentzea</taxon>
    </lineage>
</organism>
<dbReference type="PANTHER" id="PTHR23523:SF2">
    <property type="entry name" value="2-NITROIMIDAZOLE TRANSPORTER"/>
    <property type="match status" value="1"/>
</dbReference>
<feature type="domain" description="Major facilitator superfamily (MFS) profile" evidence="6">
    <location>
        <begin position="11"/>
        <end position="392"/>
    </location>
</feature>
<keyword evidence="2 5" id="KW-0812">Transmembrane</keyword>
<comment type="subcellular location">
    <subcellularLocation>
        <location evidence="1">Cell membrane</location>
        <topology evidence="1">Multi-pass membrane protein</topology>
    </subcellularLocation>
</comment>
<feature type="transmembrane region" description="Helical" evidence="5">
    <location>
        <begin position="103"/>
        <end position="124"/>
    </location>
</feature>
<protein>
    <submittedName>
        <fullName evidence="7">MFS transporter</fullName>
    </submittedName>
</protein>
<feature type="transmembrane region" description="Helical" evidence="5">
    <location>
        <begin position="277"/>
        <end position="296"/>
    </location>
</feature>
<dbReference type="InterPro" id="IPR036259">
    <property type="entry name" value="MFS_trans_sf"/>
</dbReference>
<keyword evidence="8" id="KW-1185">Reference proteome</keyword>
<evidence type="ECO:0000256" key="1">
    <source>
        <dbReference type="ARBA" id="ARBA00004651"/>
    </source>
</evidence>
<feature type="transmembrane region" description="Helical" evidence="5">
    <location>
        <begin position="302"/>
        <end position="324"/>
    </location>
</feature>
<comment type="caution">
    <text evidence="7">The sequence shown here is derived from an EMBL/GenBank/DDBJ whole genome shotgun (WGS) entry which is preliminary data.</text>
</comment>
<reference evidence="8" key="1">
    <citation type="journal article" date="2019" name="Int. J. Syst. Evol. Microbiol.">
        <title>The Global Catalogue of Microorganisms (GCM) 10K type strain sequencing project: providing services to taxonomists for standard genome sequencing and annotation.</title>
        <authorList>
            <consortium name="The Broad Institute Genomics Platform"/>
            <consortium name="The Broad Institute Genome Sequencing Center for Infectious Disease"/>
            <person name="Wu L."/>
            <person name="Ma J."/>
        </authorList>
    </citation>
    <scope>NUCLEOTIDE SEQUENCE [LARGE SCALE GENOMIC DNA]</scope>
    <source>
        <strain evidence="8">CGMCC 4.7319</strain>
    </source>
</reference>
<feature type="transmembrane region" description="Helical" evidence="5">
    <location>
        <begin position="246"/>
        <end position="270"/>
    </location>
</feature>
<dbReference type="Proteomes" id="UP000597656">
    <property type="component" value="Unassembled WGS sequence"/>
</dbReference>
<name>A0ABQ2INS5_9PSEU</name>
<feature type="transmembrane region" description="Helical" evidence="5">
    <location>
        <begin position="136"/>
        <end position="157"/>
    </location>
</feature>
<gene>
    <name evidence="7" type="ORF">GCM10011609_76460</name>
</gene>
<feature type="transmembrane region" description="Helical" evidence="5">
    <location>
        <begin position="367"/>
        <end position="387"/>
    </location>
</feature>
<dbReference type="SUPFAM" id="SSF103473">
    <property type="entry name" value="MFS general substrate transporter"/>
    <property type="match status" value="1"/>
</dbReference>
<evidence type="ECO:0000259" key="6">
    <source>
        <dbReference type="PROSITE" id="PS50850"/>
    </source>
</evidence>
<evidence type="ECO:0000256" key="2">
    <source>
        <dbReference type="ARBA" id="ARBA00022692"/>
    </source>
</evidence>
<dbReference type="CDD" id="cd17339">
    <property type="entry name" value="MFS_NIMT_CynX_like"/>
    <property type="match status" value="1"/>
</dbReference>
<dbReference type="InterPro" id="IPR011701">
    <property type="entry name" value="MFS"/>
</dbReference>
<proteinExistence type="predicted"/>
<feature type="transmembrane region" description="Helical" evidence="5">
    <location>
        <begin position="46"/>
        <end position="70"/>
    </location>
</feature>
<evidence type="ECO:0000313" key="7">
    <source>
        <dbReference type="EMBL" id="GGN23590.1"/>
    </source>
</evidence>
<dbReference type="Pfam" id="PF07690">
    <property type="entry name" value="MFS_1"/>
    <property type="match status" value="1"/>
</dbReference>
<accession>A0ABQ2INS5</accession>
<dbReference type="InterPro" id="IPR020846">
    <property type="entry name" value="MFS_dom"/>
</dbReference>
<evidence type="ECO:0000256" key="4">
    <source>
        <dbReference type="ARBA" id="ARBA00023136"/>
    </source>
</evidence>
<evidence type="ECO:0000256" key="5">
    <source>
        <dbReference type="SAM" id="Phobius"/>
    </source>
</evidence>
<evidence type="ECO:0000256" key="3">
    <source>
        <dbReference type="ARBA" id="ARBA00022989"/>
    </source>
</evidence>
<evidence type="ECO:0000313" key="8">
    <source>
        <dbReference type="Proteomes" id="UP000597656"/>
    </source>
</evidence>
<dbReference type="PROSITE" id="PS50850">
    <property type="entry name" value="MFS"/>
    <property type="match status" value="1"/>
</dbReference>
<dbReference type="PANTHER" id="PTHR23523">
    <property type="match status" value="1"/>
</dbReference>
<dbReference type="EMBL" id="BMNC01000019">
    <property type="protein sequence ID" value="GGN23590.1"/>
    <property type="molecule type" value="Genomic_DNA"/>
</dbReference>
<dbReference type="Gene3D" id="1.20.1250.20">
    <property type="entry name" value="MFS general substrate transporter like domains"/>
    <property type="match status" value="2"/>
</dbReference>
<feature type="transmembrane region" description="Helical" evidence="5">
    <location>
        <begin position="215"/>
        <end position="234"/>
    </location>
</feature>
<keyword evidence="3 5" id="KW-1133">Transmembrane helix</keyword>
<feature type="transmembrane region" description="Helical" evidence="5">
    <location>
        <begin position="163"/>
        <end position="184"/>
    </location>
</feature>
<sequence>MHTAQRRDRGLLLTAAIVLAALALRPAIVAIGPLATEIQQDTGLGVTMLGLLTTVPLLCLGLVASGAAFLSEHLGIDRAVLIAVGLIAVGIVMRLLAPLPLLFAGTVVAASGIAVGNVLIPAAIKHYRPHRLGATMTVYSVALQSGAAVAAAVTVPLGRTVGLGWRGSLAMWGLPAAVAFLAWLPRAVRGPSADSDSAAKAEAVPVWRTRLGWSAGLFIGLQSGIYFALAAWLPTLLTDNGMTADAAGYALSLVGLAGIASGLPIPVLAVRMRRQHSLVFAVTAAFGIGLLGLVIAPTGGALLWATVLGLGQGGGLSLALTLFTLRARDADSAARLSGMAQTVGYLVAALGPLAAGWTNALTGGWTVPIVVLLAVLAPFTAAGVAVAQPRYINDETTERKKTS</sequence>
<feature type="transmembrane region" description="Helical" evidence="5">
    <location>
        <begin position="336"/>
        <end position="355"/>
    </location>
</feature>
<keyword evidence="4 5" id="KW-0472">Membrane</keyword>
<dbReference type="InterPro" id="IPR052524">
    <property type="entry name" value="MFS_Cyanate_Porter"/>
</dbReference>
<feature type="transmembrane region" description="Helical" evidence="5">
    <location>
        <begin position="79"/>
        <end position="97"/>
    </location>
</feature>